<gene>
    <name evidence="2" type="ORF">ABW18_04520</name>
</gene>
<dbReference type="RefSeq" id="WP_049697783.1">
    <property type="nucleotide sequence ID" value="NZ_LDTZ01000014.1"/>
</dbReference>
<accession>A0ABR5IFX7</accession>
<dbReference type="InterPro" id="IPR024072">
    <property type="entry name" value="DHFR-like_dom_sf"/>
</dbReference>
<dbReference type="PANTHER" id="PTHR38011:SF11">
    <property type="entry name" value="2,5-DIAMINO-6-RIBOSYLAMINO-4(3H)-PYRIMIDINONE 5'-PHOSPHATE REDUCTASE"/>
    <property type="match status" value="1"/>
</dbReference>
<name>A0ABR5IFX7_9ACTN</name>
<evidence type="ECO:0000313" key="3">
    <source>
        <dbReference type="Proteomes" id="UP000037247"/>
    </source>
</evidence>
<protein>
    <submittedName>
        <fullName evidence="2">Deaminase</fullName>
    </submittedName>
</protein>
<dbReference type="Proteomes" id="UP000037247">
    <property type="component" value="Unassembled WGS sequence"/>
</dbReference>
<feature type="domain" description="Bacterial bifunctional deaminase-reductase C-terminal" evidence="1">
    <location>
        <begin position="76"/>
        <end position="156"/>
    </location>
</feature>
<dbReference type="Pfam" id="PF01872">
    <property type="entry name" value="RibD_C"/>
    <property type="match status" value="1"/>
</dbReference>
<dbReference type="Gene3D" id="3.40.430.10">
    <property type="entry name" value="Dihydrofolate Reductase, subunit A"/>
    <property type="match status" value="1"/>
</dbReference>
<reference evidence="2 3" key="1">
    <citation type="submission" date="2015-05" db="EMBL/GenBank/DDBJ databases">
        <title>Draft genome sequence of the bacterium Gordonia jacobaea a new member of the Gordonia genus.</title>
        <authorList>
            <person name="Jimenez-Galisteo G."/>
            <person name="Dominguez A."/>
            <person name="Munoz E."/>
            <person name="Vinas M."/>
        </authorList>
    </citation>
    <scope>NUCLEOTIDE SEQUENCE [LARGE SCALE GENOMIC DNA]</scope>
    <source>
        <strain evidence="3">mv1</strain>
    </source>
</reference>
<dbReference type="SUPFAM" id="SSF53597">
    <property type="entry name" value="Dihydrofolate reductase-like"/>
    <property type="match status" value="1"/>
</dbReference>
<evidence type="ECO:0000313" key="2">
    <source>
        <dbReference type="EMBL" id="KNA92568.1"/>
    </source>
</evidence>
<dbReference type="InterPro" id="IPR050765">
    <property type="entry name" value="Riboflavin_Biosynth_HTPR"/>
</dbReference>
<evidence type="ECO:0000259" key="1">
    <source>
        <dbReference type="Pfam" id="PF01872"/>
    </source>
</evidence>
<dbReference type="PANTHER" id="PTHR38011">
    <property type="entry name" value="DIHYDROFOLATE REDUCTASE FAMILY PROTEIN (AFU_ORTHOLOGUE AFUA_8G06820)"/>
    <property type="match status" value="1"/>
</dbReference>
<dbReference type="InterPro" id="IPR002734">
    <property type="entry name" value="RibDG_C"/>
</dbReference>
<dbReference type="EMBL" id="LDTZ01000014">
    <property type="protein sequence ID" value="KNA92568.1"/>
    <property type="molecule type" value="Genomic_DNA"/>
</dbReference>
<keyword evidence="3" id="KW-1185">Reference proteome</keyword>
<comment type="caution">
    <text evidence="2">The sequence shown here is derived from an EMBL/GenBank/DDBJ whole genome shotgun (WGS) entry which is preliminary data.</text>
</comment>
<proteinExistence type="predicted"/>
<sequence>MSAATRFRFYTATSLDGFLADTADSLDWLLSQPIDEDGPMNYAEFIGDVGALAMGSTTYEWLVEHEVEQGNPWPYEVPTFVFSTRDLTAVADTIRVVSGSPADHRAALVDAAAGRDVWIVGGGDLAAQFWASGMLDELVVSIAPVLLGSGRPLFTARCDLELRDLARNQGFVCARYDVTAFR</sequence>
<organism evidence="2 3">
    <name type="scientific">Gordonia jacobaea</name>
    <dbReference type="NCBI Taxonomy" id="122202"/>
    <lineage>
        <taxon>Bacteria</taxon>
        <taxon>Bacillati</taxon>
        <taxon>Actinomycetota</taxon>
        <taxon>Actinomycetes</taxon>
        <taxon>Mycobacteriales</taxon>
        <taxon>Gordoniaceae</taxon>
        <taxon>Gordonia</taxon>
    </lineage>
</organism>